<reference evidence="2" key="1">
    <citation type="submission" date="2023-10" db="EMBL/GenBank/DDBJ databases">
        <title>Genome assembly of Pristionchus species.</title>
        <authorList>
            <person name="Yoshida K."/>
            <person name="Sommer R.J."/>
        </authorList>
    </citation>
    <scope>NUCLEOTIDE SEQUENCE</scope>
    <source>
        <strain evidence="2">RS0144</strain>
    </source>
</reference>
<protein>
    <submittedName>
        <fullName evidence="2">Uncharacterized protein</fullName>
    </submittedName>
</protein>
<feature type="compositionally biased region" description="Basic residues" evidence="1">
    <location>
        <begin position="31"/>
        <end position="41"/>
    </location>
</feature>
<dbReference type="AlphaFoldDB" id="A0AAV5UDR0"/>
<feature type="region of interest" description="Disordered" evidence="1">
    <location>
        <begin position="27"/>
        <end position="49"/>
    </location>
</feature>
<proteinExistence type="predicted"/>
<dbReference type="Proteomes" id="UP001432027">
    <property type="component" value="Unassembled WGS sequence"/>
</dbReference>
<evidence type="ECO:0000313" key="2">
    <source>
        <dbReference type="EMBL" id="GMT04275.1"/>
    </source>
</evidence>
<accession>A0AAV5UDR0</accession>
<keyword evidence="3" id="KW-1185">Reference proteome</keyword>
<evidence type="ECO:0000256" key="1">
    <source>
        <dbReference type="SAM" id="MobiDB-lite"/>
    </source>
</evidence>
<comment type="caution">
    <text evidence="2">The sequence shown here is derived from an EMBL/GenBank/DDBJ whole genome shotgun (WGS) entry which is preliminary data.</text>
</comment>
<organism evidence="2 3">
    <name type="scientific">Pristionchus entomophagus</name>
    <dbReference type="NCBI Taxonomy" id="358040"/>
    <lineage>
        <taxon>Eukaryota</taxon>
        <taxon>Metazoa</taxon>
        <taxon>Ecdysozoa</taxon>
        <taxon>Nematoda</taxon>
        <taxon>Chromadorea</taxon>
        <taxon>Rhabditida</taxon>
        <taxon>Rhabditina</taxon>
        <taxon>Diplogasteromorpha</taxon>
        <taxon>Diplogasteroidea</taxon>
        <taxon>Neodiplogasteridae</taxon>
        <taxon>Pristionchus</taxon>
    </lineage>
</organism>
<gene>
    <name evidence="2" type="ORF">PENTCL1PPCAC_26449</name>
</gene>
<sequence length="223" mass="25594">MGDKTPESKMDEYFERLRTDHSPSILARSGRTAHCKPRSRLSRNGAGVESKKRLIFEDDAVDAGEKRKRRIVSQPIEVIDISSSSQSADEDIPVTTNQCLEKVDQHKRRRSLSLNEDSMEAKKPLSDVEVAGRSPLMVVPFGDENGNNCMVRPETRRTFAGFRGHIDEESRMESIQRARRIREMELFQQEVLNSGDEWQDYQSEVDTDLEEDLFDGLNHLHMD</sequence>
<dbReference type="EMBL" id="BTSX01000006">
    <property type="protein sequence ID" value="GMT04275.1"/>
    <property type="molecule type" value="Genomic_DNA"/>
</dbReference>
<evidence type="ECO:0000313" key="3">
    <source>
        <dbReference type="Proteomes" id="UP001432027"/>
    </source>
</evidence>
<name>A0AAV5UDR0_9BILA</name>